<dbReference type="PATRIC" id="fig|272632.4.peg.455"/>
<accession>Q6MTJ1</accession>
<evidence type="ECO:0000256" key="1">
    <source>
        <dbReference type="ARBA" id="ARBA00004496"/>
    </source>
</evidence>
<evidence type="ECO:0000313" key="9">
    <source>
        <dbReference type="Proteomes" id="UP000001016"/>
    </source>
</evidence>
<sequence>MFLNIDLYFLMGAYFLLIIVLEKDVIIIIKKESYMKKLSVNQIQNKKFNIAYKGYKIEEVNDFLDEIIKDYVVLENQIASLNEQLDLANQKLTKLSADKQKVENELEQYAKKNWKLVKDNLNDIDLIKRIARIEKNLVGYEEKLNKIDEIYKLLISKSR</sequence>
<evidence type="ECO:0000256" key="7">
    <source>
        <dbReference type="SAM" id="Phobius"/>
    </source>
</evidence>
<dbReference type="EMBL" id="BX293980">
    <property type="protein sequence ID" value="CAE77045.1"/>
    <property type="molecule type" value="Genomic_DNA"/>
</dbReference>
<dbReference type="InterPro" id="IPR007793">
    <property type="entry name" value="DivIVA_fam"/>
</dbReference>
<dbReference type="Proteomes" id="UP000001016">
    <property type="component" value="Chromosome"/>
</dbReference>
<evidence type="ECO:0000256" key="3">
    <source>
        <dbReference type="ARBA" id="ARBA00022618"/>
    </source>
</evidence>
<name>Q6MTJ1_MYCMS</name>
<evidence type="ECO:0000256" key="2">
    <source>
        <dbReference type="ARBA" id="ARBA00022490"/>
    </source>
</evidence>
<dbReference type="GO" id="GO:0051301">
    <property type="term" value="P:cell division"/>
    <property type="evidence" value="ECO:0007669"/>
    <property type="project" value="UniProtKB-KW"/>
</dbReference>
<evidence type="ECO:0000256" key="6">
    <source>
        <dbReference type="SAM" id="Coils"/>
    </source>
</evidence>
<feature type="transmembrane region" description="Helical" evidence="7">
    <location>
        <begin position="6"/>
        <end position="29"/>
    </location>
</feature>
<evidence type="ECO:0000313" key="8">
    <source>
        <dbReference type="EMBL" id="CAE77045.1"/>
    </source>
</evidence>
<dbReference type="NCBIfam" id="TIGR03544">
    <property type="entry name" value="DivI1A_domain"/>
    <property type="match status" value="1"/>
</dbReference>
<evidence type="ECO:0000256" key="4">
    <source>
        <dbReference type="ARBA" id="ARBA00023054"/>
    </source>
</evidence>
<protein>
    <submittedName>
        <fullName evidence="8">Conserved hypothetical transmembrane protein</fullName>
    </submittedName>
</protein>
<dbReference type="KEGG" id="mmy:MSC_0417"/>
<dbReference type="AlphaFoldDB" id="Q6MTJ1"/>
<dbReference type="eggNOG" id="COG3599">
    <property type="taxonomic scope" value="Bacteria"/>
</dbReference>
<dbReference type="GO" id="GO:0005737">
    <property type="term" value="C:cytoplasm"/>
    <property type="evidence" value="ECO:0007669"/>
    <property type="project" value="UniProtKB-SubCell"/>
</dbReference>
<proteinExistence type="predicted"/>
<feature type="coiled-coil region" evidence="6">
    <location>
        <begin position="64"/>
        <end position="150"/>
    </location>
</feature>
<evidence type="ECO:0000256" key="5">
    <source>
        <dbReference type="ARBA" id="ARBA00023306"/>
    </source>
</evidence>
<keyword evidence="4 6" id="KW-0175">Coiled coil</keyword>
<dbReference type="Gene3D" id="6.10.250.660">
    <property type="match status" value="1"/>
</dbReference>
<organism evidence="8 9">
    <name type="scientific">Mycoplasma mycoides subsp. mycoides SC (strain CCUG 32753 / NCTC 10114 / PG1)</name>
    <dbReference type="NCBI Taxonomy" id="272632"/>
    <lineage>
        <taxon>Bacteria</taxon>
        <taxon>Bacillati</taxon>
        <taxon>Mycoplasmatota</taxon>
        <taxon>Mollicutes</taxon>
        <taxon>Mycoplasmataceae</taxon>
        <taxon>Mycoplasma</taxon>
    </lineage>
</organism>
<dbReference type="HOGENOM" id="CLU_140309_0_0_14"/>
<keyword evidence="5" id="KW-0131">Cell cycle</keyword>
<dbReference type="InterPro" id="IPR019933">
    <property type="entry name" value="DivIVA_domain"/>
</dbReference>
<keyword evidence="7" id="KW-0472">Membrane</keyword>
<keyword evidence="2" id="KW-0963">Cytoplasm</keyword>
<keyword evidence="3" id="KW-0132">Cell division</keyword>
<comment type="subcellular location">
    <subcellularLocation>
        <location evidence="1">Cytoplasm</location>
    </subcellularLocation>
</comment>
<reference evidence="8 9" key="1">
    <citation type="journal article" date="2004" name="Genome Res.">
        <title>The genome sequence of Mycoplasma mycoides subsp. mycoides SC type strain PG1T, the causative agent of contagious bovine pleuropneumonia (CBPP).</title>
        <authorList>
            <person name="Westberg J."/>
            <person name="Persson A."/>
            <person name="Holmberg A."/>
            <person name="Goesmann A."/>
            <person name="Lundeberg J."/>
            <person name="Johansson K.-E."/>
            <person name="Pettersson B."/>
            <person name="Uhlen M."/>
        </authorList>
    </citation>
    <scope>NUCLEOTIDE SEQUENCE [LARGE SCALE GENOMIC DNA]</scope>
    <source>
        <strain evidence="8 9">PG1</strain>
    </source>
</reference>
<dbReference type="STRING" id="272632.MSC_0417"/>
<keyword evidence="7 8" id="KW-0812">Transmembrane</keyword>
<keyword evidence="9" id="KW-1185">Reference proteome</keyword>
<keyword evidence="7" id="KW-1133">Transmembrane helix</keyword>
<gene>
    <name evidence="8" type="ordered locus">MSC_0417</name>
</gene>
<dbReference type="Pfam" id="PF05103">
    <property type="entry name" value="DivIVA"/>
    <property type="match status" value="1"/>
</dbReference>